<sequence length="661" mass="74522">MSVSSRKIIAFCLLTFLLYIHRVQAQYFILNFSDEDFHNGFDNNSTKEDSDYENFGQKEPKPDQELDPGSWRPVLELNDSVVDPALTLYYSALKKMVSAASKGNVSLMEEAVTEVNASASAGDPPAQSVMGFVYGMGMTREANGTKSFQQHQLAAEGGNMQSKMALAFRYIQLDMHDKAVQLYAEVAEAALSNFLISKDFSTVAPLRIHRGAVEDEYVPRRFRGEDDEGIKILKYHAQIGMPSAMYKVGLFYYFSLRGLRHDHAKAVYWFSKAAEKGEPRSMEILGEIYAQGTCVERNYTKAFECLTLAAEGGLDSAFTGLGYLYLKGYGVDKNYTKARECFEKVSDSEDPSGMYYLGMLYLKGIGVKRDVKKATKYFLVASNAGLPKAMYQIAKMLHAGAELRKNPNMLKLAAAFYKSVAERGPWNSLSRWALEAYMKGDVGKAFILYSRMSELGYEVAQSNAAWILDKYGERSMCMGVSEFCTAKERKERAHALWWRASKQGNDYAALLVGDAYYYGRGKERDFVRAVEAYMYAKSQLNAQAMFNLGYMHEYGQGLSFDLNLAKSYYNQALENEQVSRLPIMLALARLWVRRNYADISIMLTLLLASLVTVRHLRTKRPQHREVTVDSIGADATQPLVEYADFPNDPDMLTCKLRSCEL</sequence>
<dbReference type="Gene3D" id="1.25.40.10">
    <property type="entry name" value="Tetratricopeptide repeat domain"/>
    <property type="match status" value="2"/>
</dbReference>
<reference evidence="3 4" key="2">
    <citation type="journal article" date="2018" name="Hortic Res">
        <title>Improved Brassica rapa reference genome by single-molecule sequencing and chromosome conformation capture technologies.</title>
        <authorList>
            <person name="Zhang L."/>
            <person name="Cai X."/>
            <person name="Wu J."/>
            <person name="Liu M."/>
            <person name="Grob S."/>
            <person name="Cheng F."/>
            <person name="Liang J."/>
            <person name="Cai C."/>
            <person name="Liu Z."/>
            <person name="Liu B."/>
            <person name="Wang F."/>
            <person name="Li S."/>
            <person name="Liu F."/>
            <person name="Li X."/>
            <person name="Cheng L."/>
            <person name="Yang W."/>
            <person name="Li M.H."/>
            <person name="Grossniklaus U."/>
            <person name="Zheng H."/>
            <person name="Wang X."/>
        </authorList>
    </citation>
    <scope>NUCLEOTIDE SEQUENCE [LARGE SCALE GENOMIC DNA]</scope>
    <source>
        <strain evidence="3 4">cv. Chiifu-401-42</strain>
    </source>
</reference>
<dbReference type="PANTHER" id="PTHR45084:SF1">
    <property type="entry name" value="ERAD-ASSOCIATED E3 UBIQUITIN-PROTEIN LIGASE COMPONENT HRD3A-RELATED"/>
    <property type="match status" value="1"/>
</dbReference>
<evidence type="ECO:0000256" key="1">
    <source>
        <dbReference type="SAM" id="MobiDB-lite"/>
    </source>
</evidence>
<dbReference type="InterPro" id="IPR044623">
    <property type="entry name" value="HRD3"/>
</dbReference>
<dbReference type="STRING" id="51351.M4CV57"/>
<dbReference type="GO" id="GO:0036503">
    <property type="term" value="P:ERAD pathway"/>
    <property type="evidence" value="ECO:0007669"/>
    <property type="project" value="InterPro"/>
</dbReference>
<evidence type="ECO:0000313" key="3">
    <source>
        <dbReference type="EnsemblPlants" id="Bra008103.1-P"/>
    </source>
</evidence>
<dbReference type="InParanoid" id="M4CV57"/>
<feature type="signal peptide" evidence="2">
    <location>
        <begin position="1"/>
        <end position="25"/>
    </location>
</feature>
<dbReference type="KEGG" id="brp:103853398"/>
<reference evidence="3" key="3">
    <citation type="submission" date="2023-03" db="UniProtKB">
        <authorList>
            <consortium name="EnsemblPlants"/>
        </authorList>
    </citation>
    <scope>IDENTIFICATION</scope>
    <source>
        <strain evidence="3">cv. Chiifu-401-42</strain>
    </source>
</reference>
<evidence type="ECO:0000313" key="4">
    <source>
        <dbReference type="Proteomes" id="UP000011750"/>
    </source>
</evidence>
<name>M4CV57_BRACM</name>
<accession>M4CV57</accession>
<feature type="chain" id="PRO_5004050219" description="DOD-type homing endonuclease domain-containing protein" evidence="2">
    <location>
        <begin position="26"/>
        <end position="661"/>
    </location>
</feature>
<dbReference type="GeneID" id="103853398"/>
<dbReference type="EnsemblPlants" id="Bra008103.1">
    <property type="protein sequence ID" value="Bra008103.1-P"/>
    <property type="gene ID" value="Bra008103"/>
</dbReference>
<proteinExistence type="predicted"/>
<evidence type="ECO:0000256" key="2">
    <source>
        <dbReference type="SAM" id="SignalP"/>
    </source>
</evidence>
<dbReference type="HOGENOM" id="CLU_007931_4_0_1"/>
<dbReference type="Pfam" id="PF08238">
    <property type="entry name" value="Sel1"/>
    <property type="match status" value="9"/>
</dbReference>
<dbReference type="OMA" id="YTKAREC"/>
<feature type="region of interest" description="Disordered" evidence="1">
    <location>
        <begin position="42"/>
        <end position="70"/>
    </location>
</feature>
<dbReference type="Gramene" id="Bra008103.1">
    <property type="protein sequence ID" value="Bra008103.1-P"/>
    <property type="gene ID" value="Bra008103"/>
</dbReference>
<dbReference type="SMR" id="M4CV57"/>
<dbReference type="SMART" id="SM00671">
    <property type="entry name" value="SEL1"/>
    <property type="match status" value="8"/>
</dbReference>
<dbReference type="AlphaFoldDB" id="M4CV57"/>
<dbReference type="OrthoDB" id="27934at2759"/>
<evidence type="ECO:0008006" key="5">
    <source>
        <dbReference type="Google" id="ProtNLM"/>
    </source>
</evidence>
<organism evidence="3 4">
    <name type="scientific">Brassica campestris</name>
    <name type="common">Field mustard</name>
    <dbReference type="NCBI Taxonomy" id="3711"/>
    <lineage>
        <taxon>Eukaryota</taxon>
        <taxon>Viridiplantae</taxon>
        <taxon>Streptophyta</taxon>
        <taxon>Embryophyta</taxon>
        <taxon>Tracheophyta</taxon>
        <taxon>Spermatophyta</taxon>
        <taxon>Magnoliopsida</taxon>
        <taxon>eudicotyledons</taxon>
        <taxon>Gunneridae</taxon>
        <taxon>Pentapetalae</taxon>
        <taxon>rosids</taxon>
        <taxon>malvids</taxon>
        <taxon>Brassicales</taxon>
        <taxon>Brassicaceae</taxon>
        <taxon>Brassiceae</taxon>
        <taxon>Brassica</taxon>
    </lineage>
</organism>
<reference evidence="3 4" key="1">
    <citation type="journal article" date="2011" name="Nat. Genet.">
        <title>The genome of the mesopolyploid crop species Brassica rapa.</title>
        <authorList>
            <consortium name="Brassica rapa Genome Sequencing Project Consortium"/>
            <person name="Wang X."/>
            <person name="Wang H."/>
            <person name="Wang J."/>
            <person name="Sun R."/>
            <person name="Wu J."/>
            <person name="Liu S."/>
            <person name="Bai Y."/>
            <person name="Mun J.H."/>
            <person name="Bancroft I."/>
            <person name="Cheng F."/>
            <person name="Huang S."/>
            <person name="Li X."/>
            <person name="Hua W."/>
            <person name="Wang J."/>
            <person name="Wang X."/>
            <person name="Freeling M."/>
            <person name="Pires J.C."/>
            <person name="Paterson A.H."/>
            <person name="Chalhoub B."/>
            <person name="Wang B."/>
            <person name="Hayward A."/>
            <person name="Sharpe A.G."/>
            <person name="Park B.S."/>
            <person name="Weisshaar B."/>
            <person name="Liu B."/>
            <person name="Li B."/>
            <person name="Liu B."/>
            <person name="Tong C."/>
            <person name="Song C."/>
            <person name="Duran C."/>
            <person name="Peng C."/>
            <person name="Geng C."/>
            <person name="Koh C."/>
            <person name="Lin C."/>
            <person name="Edwards D."/>
            <person name="Mu D."/>
            <person name="Shen D."/>
            <person name="Soumpourou E."/>
            <person name="Li F."/>
            <person name="Fraser F."/>
            <person name="Conant G."/>
            <person name="Lassalle G."/>
            <person name="King G.J."/>
            <person name="Bonnema G."/>
            <person name="Tang H."/>
            <person name="Wang H."/>
            <person name="Belcram H."/>
            <person name="Zhou H."/>
            <person name="Hirakawa H."/>
            <person name="Abe H."/>
            <person name="Guo H."/>
            <person name="Wang H."/>
            <person name="Jin H."/>
            <person name="Parkin I.A."/>
            <person name="Batley J."/>
            <person name="Kim J.S."/>
            <person name="Just J."/>
            <person name="Li J."/>
            <person name="Xu J."/>
            <person name="Deng J."/>
            <person name="Kim J.A."/>
            <person name="Li J."/>
            <person name="Yu J."/>
            <person name="Meng J."/>
            <person name="Wang J."/>
            <person name="Min J."/>
            <person name="Poulain J."/>
            <person name="Wang J."/>
            <person name="Hatakeyama K."/>
            <person name="Wu K."/>
            <person name="Wang L."/>
            <person name="Fang L."/>
            <person name="Trick M."/>
            <person name="Links M.G."/>
            <person name="Zhao M."/>
            <person name="Jin M."/>
            <person name="Ramchiary N."/>
            <person name="Drou N."/>
            <person name="Berkman P.J."/>
            <person name="Cai Q."/>
            <person name="Huang Q."/>
            <person name="Li R."/>
            <person name="Tabata S."/>
            <person name="Cheng S."/>
            <person name="Zhang S."/>
            <person name="Zhang S."/>
            <person name="Huang S."/>
            <person name="Sato S."/>
            <person name="Sun S."/>
            <person name="Kwon S.J."/>
            <person name="Choi S.R."/>
            <person name="Lee T.H."/>
            <person name="Fan W."/>
            <person name="Zhao X."/>
            <person name="Tan X."/>
            <person name="Xu X."/>
            <person name="Wang Y."/>
            <person name="Qiu Y."/>
            <person name="Yin Y."/>
            <person name="Li Y."/>
            <person name="Du Y."/>
            <person name="Liao Y."/>
            <person name="Lim Y."/>
            <person name="Narusaka Y."/>
            <person name="Wang Y."/>
            <person name="Wang Z."/>
            <person name="Li Z."/>
            <person name="Wang Z."/>
            <person name="Xiong Z."/>
            <person name="Zhang Z."/>
        </authorList>
    </citation>
    <scope>NUCLEOTIDE SEQUENCE [LARGE SCALE GENOMIC DNA]</scope>
    <source>
        <strain evidence="3 4">cv. Chiifu-401-42</strain>
    </source>
</reference>
<dbReference type="InterPro" id="IPR006597">
    <property type="entry name" value="Sel1-like"/>
</dbReference>
<dbReference type="SUPFAM" id="SSF81901">
    <property type="entry name" value="HCP-like"/>
    <property type="match status" value="4"/>
</dbReference>
<dbReference type="Proteomes" id="UP000011750">
    <property type="component" value="Chromosome A02"/>
</dbReference>
<keyword evidence="4" id="KW-1185">Reference proteome</keyword>
<dbReference type="PANTHER" id="PTHR45084">
    <property type="entry name" value="ERAD-ASSOCIATED E3 UBIQUITIN-PROTEIN LIGASE COMPONENT HRD3A-RELATED"/>
    <property type="match status" value="1"/>
</dbReference>
<dbReference type="eggNOG" id="KOG1550">
    <property type="taxonomic scope" value="Eukaryota"/>
</dbReference>
<keyword evidence="2" id="KW-0732">Signal</keyword>
<protein>
    <recommendedName>
        <fullName evidence="5">DOD-type homing endonuclease domain-containing protein</fullName>
    </recommendedName>
</protein>
<dbReference type="InterPro" id="IPR011990">
    <property type="entry name" value="TPR-like_helical_dom_sf"/>
</dbReference>